<proteinExistence type="predicted"/>
<dbReference type="EMBL" id="JAUYZG010000022">
    <property type="protein sequence ID" value="KAK2873182.1"/>
    <property type="molecule type" value="Genomic_DNA"/>
</dbReference>
<dbReference type="Proteomes" id="UP001187343">
    <property type="component" value="Unassembled WGS sequence"/>
</dbReference>
<evidence type="ECO:0000313" key="3">
    <source>
        <dbReference type="Proteomes" id="UP001187343"/>
    </source>
</evidence>
<sequence>MAHTSKTFEDLRHKYASTVTGSQHGHDDQSRTSQHKPTISQAGSKLISSVEKVWKYKPIFFTSSAFGTSERRVNHMACDSLLLEQCLS</sequence>
<evidence type="ECO:0000256" key="1">
    <source>
        <dbReference type="SAM" id="MobiDB-lite"/>
    </source>
</evidence>
<name>A0AA88TCQ4_9TELE</name>
<organism evidence="2 3">
    <name type="scientific">Cirrhinus molitorella</name>
    <name type="common">mud carp</name>
    <dbReference type="NCBI Taxonomy" id="172907"/>
    <lineage>
        <taxon>Eukaryota</taxon>
        <taxon>Metazoa</taxon>
        <taxon>Chordata</taxon>
        <taxon>Craniata</taxon>
        <taxon>Vertebrata</taxon>
        <taxon>Euteleostomi</taxon>
        <taxon>Actinopterygii</taxon>
        <taxon>Neopterygii</taxon>
        <taxon>Teleostei</taxon>
        <taxon>Ostariophysi</taxon>
        <taxon>Cypriniformes</taxon>
        <taxon>Cyprinidae</taxon>
        <taxon>Labeoninae</taxon>
        <taxon>Labeonini</taxon>
        <taxon>Cirrhinus</taxon>
    </lineage>
</organism>
<gene>
    <name evidence="2" type="ORF">Q8A67_023079</name>
</gene>
<accession>A0AA88TCQ4</accession>
<feature type="compositionally biased region" description="Polar residues" evidence="1">
    <location>
        <begin position="31"/>
        <end position="43"/>
    </location>
</feature>
<reference evidence="2" key="1">
    <citation type="submission" date="2023-08" db="EMBL/GenBank/DDBJ databases">
        <title>Chromosome-level Genome Assembly of mud carp (Cirrhinus molitorella).</title>
        <authorList>
            <person name="Liu H."/>
        </authorList>
    </citation>
    <scope>NUCLEOTIDE SEQUENCE</scope>
    <source>
        <strain evidence="2">Prfri</strain>
        <tissue evidence="2">Muscle</tissue>
    </source>
</reference>
<protein>
    <submittedName>
        <fullName evidence="2">Uncharacterized protein</fullName>
    </submittedName>
</protein>
<comment type="caution">
    <text evidence="2">The sequence shown here is derived from an EMBL/GenBank/DDBJ whole genome shotgun (WGS) entry which is preliminary data.</text>
</comment>
<keyword evidence="3" id="KW-1185">Reference proteome</keyword>
<feature type="region of interest" description="Disordered" evidence="1">
    <location>
        <begin position="18"/>
        <end position="43"/>
    </location>
</feature>
<dbReference type="AlphaFoldDB" id="A0AA88TCQ4"/>
<evidence type="ECO:0000313" key="2">
    <source>
        <dbReference type="EMBL" id="KAK2873182.1"/>
    </source>
</evidence>